<sequence length="289" mass="30010">MVAVATGRRPLIVASAATLLKVAAHSVLGDRVSSVCSGPFLVGPPPPEATGAGARAPGPNSLSLALLHAKADEEHEDNLSNCNLQGANNNAVLKELIRCGILLSICKGHSTPDVKALISAHWDPHPLVSCSTRLTRSLCGALRPLTCRFALNGGRRGDLRWELEGSILRRPVFGSEQLANDRDVPMRCTAGASIISAALSAKALTSLSGALSLSAMLTAVTHLSGREGIRMHIPNKPSGGQAANIAWRPSFFTGRPVLRFGAGMAAGGGSAADGDRSTLRLLNPVIAPY</sequence>
<keyword evidence="2" id="KW-1185">Reference proteome</keyword>
<comment type="caution">
    <text evidence="1">The sequence shown here is derived from an EMBL/GenBank/DDBJ whole genome shotgun (WGS) entry which is preliminary data.</text>
</comment>
<dbReference type="Proteomes" id="UP000314294">
    <property type="component" value="Unassembled WGS sequence"/>
</dbReference>
<gene>
    <name evidence="1" type="ORF">EYF80_018379</name>
</gene>
<reference evidence="1 2" key="1">
    <citation type="submission" date="2019-03" db="EMBL/GenBank/DDBJ databases">
        <title>First draft genome of Liparis tanakae, snailfish: a comprehensive survey of snailfish specific genes.</title>
        <authorList>
            <person name="Kim W."/>
            <person name="Song I."/>
            <person name="Jeong J.-H."/>
            <person name="Kim D."/>
            <person name="Kim S."/>
            <person name="Ryu S."/>
            <person name="Song J.Y."/>
            <person name="Lee S.K."/>
        </authorList>
    </citation>
    <scope>NUCLEOTIDE SEQUENCE [LARGE SCALE GENOMIC DNA]</scope>
    <source>
        <tissue evidence="1">Muscle</tissue>
    </source>
</reference>
<protein>
    <submittedName>
        <fullName evidence="1">Uncharacterized protein</fullName>
    </submittedName>
</protein>
<name>A0A4Z2I0V6_9TELE</name>
<evidence type="ECO:0000313" key="2">
    <source>
        <dbReference type="Proteomes" id="UP000314294"/>
    </source>
</evidence>
<proteinExistence type="predicted"/>
<evidence type="ECO:0000313" key="1">
    <source>
        <dbReference type="EMBL" id="TNN71430.1"/>
    </source>
</evidence>
<dbReference type="EMBL" id="SRLO01000150">
    <property type="protein sequence ID" value="TNN71430.1"/>
    <property type="molecule type" value="Genomic_DNA"/>
</dbReference>
<dbReference type="AlphaFoldDB" id="A0A4Z2I0V6"/>
<organism evidence="1 2">
    <name type="scientific">Liparis tanakae</name>
    <name type="common">Tanaka's snailfish</name>
    <dbReference type="NCBI Taxonomy" id="230148"/>
    <lineage>
        <taxon>Eukaryota</taxon>
        <taxon>Metazoa</taxon>
        <taxon>Chordata</taxon>
        <taxon>Craniata</taxon>
        <taxon>Vertebrata</taxon>
        <taxon>Euteleostomi</taxon>
        <taxon>Actinopterygii</taxon>
        <taxon>Neopterygii</taxon>
        <taxon>Teleostei</taxon>
        <taxon>Neoteleostei</taxon>
        <taxon>Acanthomorphata</taxon>
        <taxon>Eupercaria</taxon>
        <taxon>Perciformes</taxon>
        <taxon>Cottioidei</taxon>
        <taxon>Cottales</taxon>
        <taxon>Liparidae</taxon>
        <taxon>Liparis</taxon>
    </lineage>
</organism>
<accession>A0A4Z2I0V6</accession>